<dbReference type="Pfam" id="PF07715">
    <property type="entry name" value="Plug"/>
    <property type="match status" value="1"/>
</dbReference>
<keyword evidence="4 10" id="KW-0812">Transmembrane</keyword>
<keyword evidence="5 13" id="KW-0732">Signal</keyword>
<evidence type="ECO:0000313" key="18">
    <source>
        <dbReference type="Proteomes" id="UP000248798"/>
    </source>
</evidence>
<dbReference type="RefSeq" id="WP_111959537.1">
    <property type="nucleotide sequence ID" value="NZ_CP036313.1"/>
</dbReference>
<evidence type="ECO:0000256" key="9">
    <source>
        <dbReference type="ARBA" id="ARBA00023237"/>
    </source>
</evidence>
<dbReference type="GO" id="GO:0044718">
    <property type="term" value="P:siderophore transmembrane transport"/>
    <property type="evidence" value="ECO:0007669"/>
    <property type="project" value="TreeGrafter"/>
</dbReference>
<accession>A0A328F7F2</accession>
<dbReference type="PANTHER" id="PTHR30069:SF29">
    <property type="entry name" value="HEMOGLOBIN AND HEMOGLOBIN-HAPTOGLOBIN-BINDING PROTEIN 1-RELATED"/>
    <property type="match status" value="1"/>
</dbReference>
<evidence type="ECO:0000259" key="15">
    <source>
        <dbReference type="Pfam" id="PF07715"/>
    </source>
</evidence>
<dbReference type="GO" id="GO:0015344">
    <property type="term" value="F:siderophore uptake transmembrane transporter activity"/>
    <property type="evidence" value="ECO:0007669"/>
    <property type="project" value="TreeGrafter"/>
</dbReference>
<evidence type="ECO:0000256" key="6">
    <source>
        <dbReference type="ARBA" id="ARBA00023077"/>
    </source>
</evidence>
<evidence type="ECO:0000256" key="12">
    <source>
        <dbReference type="SAM" id="Coils"/>
    </source>
</evidence>
<keyword evidence="8 17" id="KW-0675">Receptor</keyword>
<evidence type="ECO:0000256" key="4">
    <source>
        <dbReference type="ARBA" id="ARBA00022692"/>
    </source>
</evidence>
<evidence type="ECO:0000313" key="19">
    <source>
        <dbReference type="Proteomes" id="UP000293902"/>
    </source>
</evidence>
<dbReference type="Gene3D" id="2.40.170.20">
    <property type="entry name" value="TonB-dependent receptor, beta-barrel domain"/>
    <property type="match status" value="1"/>
</dbReference>
<dbReference type="Proteomes" id="UP000248798">
    <property type="component" value="Unassembled WGS sequence"/>
</dbReference>
<dbReference type="InterPro" id="IPR036942">
    <property type="entry name" value="Beta-barrel_TonB_sf"/>
</dbReference>
<evidence type="ECO:0000256" key="11">
    <source>
        <dbReference type="RuleBase" id="RU003357"/>
    </source>
</evidence>
<evidence type="ECO:0000313" key="16">
    <source>
        <dbReference type="EMBL" id="QBH13378.1"/>
    </source>
</evidence>
<evidence type="ECO:0000259" key="14">
    <source>
        <dbReference type="Pfam" id="PF00593"/>
    </source>
</evidence>
<dbReference type="PANTHER" id="PTHR30069">
    <property type="entry name" value="TONB-DEPENDENT OUTER MEMBRANE RECEPTOR"/>
    <property type="match status" value="1"/>
</dbReference>
<keyword evidence="2 10" id="KW-0813">Transport</keyword>
<feature type="domain" description="TonB-dependent receptor-like beta-barrel" evidence="14">
    <location>
        <begin position="263"/>
        <end position="692"/>
    </location>
</feature>
<reference evidence="16 19" key="2">
    <citation type="submission" date="2019-02" db="EMBL/GenBank/DDBJ databases">
        <title>Complete genome sequence of Desulfobacter hydrogenophilus AcRS1.</title>
        <authorList>
            <person name="Marietou A."/>
            <person name="Lund M.B."/>
            <person name="Marshall I.P.G."/>
            <person name="Schreiber L."/>
            <person name="Jorgensen B."/>
        </authorList>
    </citation>
    <scope>NUCLEOTIDE SEQUENCE [LARGE SCALE GENOMIC DNA]</scope>
    <source>
        <strain evidence="16 19">AcRS1</strain>
    </source>
</reference>
<dbReference type="OrthoDB" id="5409099at2"/>
<keyword evidence="6 11" id="KW-0798">TonB box</keyword>
<evidence type="ECO:0000256" key="7">
    <source>
        <dbReference type="ARBA" id="ARBA00023136"/>
    </source>
</evidence>
<dbReference type="Proteomes" id="UP000293902">
    <property type="component" value="Chromosome"/>
</dbReference>
<name>A0A328F7F2_9BACT</name>
<dbReference type="Pfam" id="PF00593">
    <property type="entry name" value="TonB_dep_Rec_b-barrel"/>
    <property type="match status" value="1"/>
</dbReference>
<dbReference type="PROSITE" id="PS52016">
    <property type="entry name" value="TONB_DEPENDENT_REC_3"/>
    <property type="match status" value="1"/>
</dbReference>
<keyword evidence="3 10" id="KW-1134">Transmembrane beta strand</keyword>
<evidence type="ECO:0000256" key="8">
    <source>
        <dbReference type="ARBA" id="ARBA00023170"/>
    </source>
</evidence>
<sequence length="718" mass="80931">MKNHLLKGCTFAASLMLILICISPLQADEKKAEKDTANSKVQEIEEMVVEDEARAQGYKTTPSQTTIELEDITFIGEPTYILDAIKINAMVDFRGASDLDPGVDSVYLNGFSAKRFVTAMDDVTIQKTGGRKSSNIVDWAQLPGFLLESVEILPGPHSALFDAKSIGGVINMKTKTPKAYDTRVPELTYTTGYRSYDTFSNTAVIQGGVEKFIYDIAYQNYMTDGYLRNNETETNIGFGRLGFILPGDGYITFSASLSDIDRNSPVNNPGTTKDDAIDFDSSYPEVTGSVWDPWQNPTWDSTAETYRFNYAQTLGINRLSAGAYYGEETRDRAYLDWVDNKDKSKGTVLSSMETDWWQQGGKITDEIKWAGGETTVGVDFTQLFDEGVDDSKTERVRKKGAFVQHKFGIIPHVDMTLGLRYEDVNTWVSNWSNGKPHNAYYDKYVKRDFDQIIPKSMTTWHMDHLGACFRDTTLSAGISKIWHAPDYHGDYNPQGRPAGITLEPEHGVGYDLILNRRLWGNINLKAGYAFYDIKDFIATNSSYAKYSSADAGALRYSDYKINLDEVYRHGTTLELSGNVTPELSFYLSWAWQKFENQGDEPAGETELDQRAEHQVGIGLRYAFNEKATLMLDYTYQSDETTEISEEIADDVWNFRQVDIPAHSVVDIGVEYKCFEQLGWLKNGTLNVYVKNLLDEDYYDSTGYPATDRTFGITFSIKI</sequence>
<comment type="subcellular location">
    <subcellularLocation>
        <location evidence="1 10">Cell outer membrane</location>
        <topology evidence="1 10">Multi-pass membrane protein</topology>
    </subcellularLocation>
</comment>
<comment type="similarity">
    <text evidence="10 11">Belongs to the TonB-dependent receptor family.</text>
</comment>
<dbReference type="InterPro" id="IPR000531">
    <property type="entry name" value="Beta-barrel_TonB"/>
</dbReference>
<keyword evidence="12" id="KW-0175">Coiled coil</keyword>
<dbReference type="EMBL" id="QLNI01000046">
    <property type="protein sequence ID" value="RAM00498.1"/>
    <property type="molecule type" value="Genomic_DNA"/>
</dbReference>
<dbReference type="SUPFAM" id="SSF56935">
    <property type="entry name" value="Porins"/>
    <property type="match status" value="1"/>
</dbReference>
<reference evidence="17 18" key="1">
    <citation type="submission" date="2018-06" db="EMBL/GenBank/DDBJ databases">
        <title>Complete Genome Sequence of Desulfobacter hydrogenophilus (DSM3380).</title>
        <authorList>
            <person name="Marietou A."/>
            <person name="Schreiber L."/>
            <person name="Marshall I."/>
            <person name="Jorgensen B."/>
        </authorList>
    </citation>
    <scope>NUCLEOTIDE SEQUENCE [LARGE SCALE GENOMIC DNA]</scope>
    <source>
        <strain evidence="17 18">DSM 3380</strain>
    </source>
</reference>
<dbReference type="EMBL" id="CP036313">
    <property type="protein sequence ID" value="QBH13378.1"/>
    <property type="molecule type" value="Genomic_DNA"/>
</dbReference>
<dbReference type="InterPro" id="IPR012910">
    <property type="entry name" value="Plug_dom"/>
</dbReference>
<feature type="signal peptide" evidence="13">
    <location>
        <begin position="1"/>
        <end position="27"/>
    </location>
</feature>
<evidence type="ECO:0000256" key="1">
    <source>
        <dbReference type="ARBA" id="ARBA00004571"/>
    </source>
</evidence>
<evidence type="ECO:0000256" key="3">
    <source>
        <dbReference type="ARBA" id="ARBA00022452"/>
    </source>
</evidence>
<evidence type="ECO:0000256" key="2">
    <source>
        <dbReference type="ARBA" id="ARBA00022448"/>
    </source>
</evidence>
<keyword evidence="19" id="KW-1185">Reference proteome</keyword>
<dbReference type="GO" id="GO:0009279">
    <property type="term" value="C:cell outer membrane"/>
    <property type="evidence" value="ECO:0007669"/>
    <property type="project" value="UniProtKB-SubCell"/>
</dbReference>
<evidence type="ECO:0000256" key="13">
    <source>
        <dbReference type="SAM" id="SignalP"/>
    </source>
</evidence>
<organism evidence="17 18">
    <name type="scientific">Desulfobacter hydrogenophilus</name>
    <dbReference type="NCBI Taxonomy" id="2291"/>
    <lineage>
        <taxon>Bacteria</taxon>
        <taxon>Pseudomonadati</taxon>
        <taxon>Thermodesulfobacteriota</taxon>
        <taxon>Desulfobacteria</taxon>
        <taxon>Desulfobacterales</taxon>
        <taxon>Desulfobacteraceae</taxon>
        <taxon>Desulfobacter</taxon>
    </lineage>
</organism>
<proteinExistence type="inferred from homology"/>
<feature type="coiled-coil region" evidence="12">
    <location>
        <begin position="27"/>
        <end position="54"/>
    </location>
</feature>
<feature type="chain" id="PRO_5030062852" evidence="13">
    <location>
        <begin position="28"/>
        <end position="718"/>
    </location>
</feature>
<evidence type="ECO:0000313" key="17">
    <source>
        <dbReference type="EMBL" id="RAM00498.1"/>
    </source>
</evidence>
<dbReference type="Gene3D" id="2.170.130.10">
    <property type="entry name" value="TonB-dependent receptor, plug domain"/>
    <property type="match status" value="1"/>
</dbReference>
<keyword evidence="9 10" id="KW-0998">Cell outer membrane</keyword>
<dbReference type="AlphaFoldDB" id="A0A328F7F2"/>
<keyword evidence="7 10" id="KW-0472">Membrane</keyword>
<dbReference type="InterPro" id="IPR037066">
    <property type="entry name" value="Plug_dom_sf"/>
</dbReference>
<evidence type="ECO:0000256" key="5">
    <source>
        <dbReference type="ARBA" id="ARBA00022729"/>
    </source>
</evidence>
<protein>
    <submittedName>
        <fullName evidence="17">Outer membrane receptor protein</fullName>
    </submittedName>
</protein>
<evidence type="ECO:0000256" key="10">
    <source>
        <dbReference type="PROSITE-ProRule" id="PRU01360"/>
    </source>
</evidence>
<dbReference type="InterPro" id="IPR039426">
    <property type="entry name" value="TonB-dep_rcpt-like"/>
</dbReference>
<feature type="domain" description="TonB-dependent receptor plug" evidence="15">
    <location>
        <begin position="61"/>
        <end position="169"/>
    </location>
</feature>
<gene>
    <name evidence="17" type="ORF">DO021_18815</name>
    <name evidence="16" type="ORF">EYB58_10870</name>
</gene>